<dbReference type="EMBL" id="CAJNJA010082642">
    <property type="protein sequence ID" value="CAE7933129.1"/>
    <property type="molecule type" value="Genomic_DNA"/>
</dbReference>
<dbReference type="AlphaFoldDB" id="A0A813BZ29"/>
<keyword evidence="3" id="KW-1185">Reference proteome</keyword>
<feature type="non-terminal residue" evidence="2">
    <location>
        <position position="1"/>
    </location>
</feature>
<keyword evidence="1" id="KW-0677">Repeat</keyword>
<accession>A0A813BZ29</accession>
<gene>
    <name evidence="2" type="ORF">SNEC2469_LOCUS32554</name>
</gene>
<evidence type="ECO:0000313" key="2">
    <source>
        <dbReference type="EMBL" id="CAE7933129.1"/>
    </source>
</evidence>
<dbReference type="OrthoDB" id="185373at2759"/>
<reference evidence="2" key="1">
    <citation type="submission" date="2021-02" db="EMBL/GenBank/DDBJ databases">
        <authorList>
            <person name="Dougan E. K."/>
            <person name="Rhodes N."/>
            <person name="Thang M."/>
            <person name="Chan C."/>
        </authorList>
    </citation>
    <scope>NUCLEOTIDE SEQUENCE</scope>
</reference>
<protein>
    <recommendedName>
        <fullName evidence="4">Pentatricopeptide repeat-containing protein, chloroplastic</fullName>
    </recommendedName>
</protein>
<dbReference type="PANTHER" id="PTHR47447">
    <property type="entry name" value="OS03G0856100 PROTEIN"/>
    <property type="match status" value="1"/>
</dbReference>
<evidence type="ECO:0000256" key="1">
    <source>
        <dbReference type="ARBA" id="ARBA00022737"/>
    </source>
</evidence>
<dbReference type="PANTHER" id="PTHR47447:SF17">
    <property type="entry name" value="OS12G0638900 PROTEIN"/>
    <property type="match status" value="1"/>
</dbReference>
<name>A0A813BZ29_9DINO</name>
<organism evidence="2 3">
    <name type="scientific">Symbiodinium necroappetens</name>
    <dbReference type="NCBI Taxonomy" id="1628268"/>
    <lineage>
        <taxon>Eukaryota</taxon>
        <taxon>Sar</taxon>
        <taxon>Alveolata</taxon>
        <taxon>Dinophyceae</taxon>
        <taxon>Suessiales</taxon>
        <taxon>Symbiodiniaceae</taxon>
        <taxon>Symbiodinium</taxon>
    </lineage>
</organism>
<proteinExistence type="predicted"/>
<evidence type="ECO:0008006" key="4">
    <source>
        <dbReference type="Google" id="ProtNLM"/>
    </source>
</evidence>
<dbReference type="Proteomes" id="UP000601435">
    <property type="component" value="Unassembled WGS sequence"/>
</dbReference>
<dbReference type="Gene3D" id="1.25.40.10">
    <property type="entry name" value="Tetratricopeptide repeat domain"/>
    <property type="match status" value="4"/>
</dbReference>
<sequence length="603" mass="65998">LRDMVPVARGPHAQVAYGLRFPKRWQEELFLALQSFRLLPSGKGDGSLCMRAVGKEELWQVAESLLSQLRTFLRLGMVAYNSVASTTSKAGQWLRAGQHLDTSRQRSPQGSPDVVAANVAIGAFGERWQAAAHIFAKLWSWNVADRVSFNTLIRSCRDPKTSWSWAWALRLLEQSRAVRSRDVVSYSSALHASARSARSASKDWRMGVMLLRDLEVELLQPDVVLWSAAVNSQARSASWSTALFLLERLPAHSAQPNMQTFGAAMAAFDTGDCWSWALSLMEDLQEMRLDPNTLIYNAAITACEKGQEWQMSLALYSADRDGKPDLISCNAVLSALAQGNWQLALAFFSELGQERKLDIFSFGAALSACDRACLWEHALSILAELPARKLRANTVTCNTAISTCAKAGRWQVALQLLADTIAGTLDVISFNSALAASARAEEWRPALHLLSELPARRLQATSSSCNSAIMACVGSWRWALGVLSSVPSGPDKVSFDAALRACEAQAGRWKETLRLLSDFRAASHQPEVITFSTGISASQAASQWQEVFQLLAALRAAELRPSIVTAAAAVLAATFGQRGLEVKRWLRHLQHRGISGLAGIRSC</sequence>
<dbReference type="InterPro" id="IPR011990">
    <property type="entry name" value="TPR-like_helical_dom_sf"/>
</dbReference>
<evidence type="ECO:0000313" key="3">
    <source>
        <dbReference type="Proteomes" id="UP000601435"/>
    </source>
</evidence>
<comment type="caution">
    <text evidence="2">The sequence shown here is derived from an EMBL/GenBank/DDBJ whole genome shotgun (WGS) entry which is preliminary data.</text>
</comment>